<name>A0ABX8E6E5_9SPHN</name>
<protein>
    <submittedName>
        <fullName evidence="2">Esterase-like activity of phytase family protein</fullName>
    </submittedName>
</protein>
<proteinExistence type="predicted"/>
<reference evidence="2 3" key="1">
    <citation type="journal article" date="2021" name="Int. J. Syst. Evol. Microbiol.">
        <title>Novosphingobium decolorationis sp. nov., an aniline blue-decolourizing bacterium isolated from East Pacific sediment.</title>
        <authorList>
            <person name="Chen X."/>
            <person name="Dong B."/>
            <person name="Chen T."/>
            <person name="Ren N."/>
            <person name="Wang J."/>
            <person name="Xu Y."/>
            <person name="Yang J."/>
            <person name="Zhu S."/>
            <person name="Chen J."/>
        </authorList>
    </citation>
    <scope>NUCLEOTIDE SEQUENCE [LARGE SCALE GENOMIC DNA]</scope>
    <source>
        <strain evidence="2 3">502str22</strain>
    </source>
</reference>
<evidence type="ECO:0000313" key="3">
    <source>
        <dbReference type="Proteomes" id="UP000677126"/>
    </source>
</evidence>
<dbReference type="Pfam" id="PF13449">
    <property type="entry name" value="Phytase-like"/>
    <property type="match status" value="1"/>
</dbReference>
<evidence type="ECO:0000259" key="1">
    <source>
        <dbReference type="Pfam" id="PF13449"/>
    </source>
</evidence>
<sequence>MRARIASLILLAGLLVPIWVRSPQLPEPEGNGLALARQRLPDRDRLARDLGPLRLEGAWQLTGASAGGYSALVPVDDDQLLAISDGGMWLHLDMRTGAPFRHAYGRLGLAARSKEKEDRDVESAFRDSRSGAIWLGMEGVNAIVRMNAALEEENRVRSASMRAWGVNSGPEALTRLEDGRFLVLRETPTSGTGGRLHEAVLFEGDPVEGAKALRLQFAGPRNFSAVDAATLPDGRVLVLMRRLVWPAPLTFAGRIVIADPRDIVPGRTWTSQEVAVLASDMPLDNFEGMAVRKGAQGRVEIWLISDDNFMRHWQRTLLWKLSVDPAQLPRTDASKRVR</sequence>
<evidence type="ECO:0000313" key="2">
    <source>
        <dbReference type="EMBL" id="QVM84520.1"/>
    </source>
</evidence>
<organism evidence="2 3">
    <name type="scientific">Novosphingobium decolorationis</name>
    <dbReference type="NCBI Taxonomy" id="2698673"/>
    <lineage>
        <taxon>Bacteria</taxon>
        <taxon>Pseudomonadati</taxon>
        <taxon>Pseudomonadota</taxon>
        <taxon>Alphaproteobacteria</taxon>
        <taxon>Sphingomonadales</taxon>
        <taxon>Sphingomonadaceae</taxon>
        <taxon>Novosphingobium</taxon>
    </lineage>
</organism>
<dbReference type="EMBL" id="CP054856">
    <property type="protein sequence ID" value="QVM84520.1"/>
    <property type="molecule type" value="Genomic_DNA"/>
</dbReference>
<gene>
    <name evidence="2" type="ORF">HT578_13210</name>
</gene>
<accession>A0ABX8E6E5</accession>
<feature type="domain" description="Phytase-like" evidence="1">
    <location>
        <begin position="67"/>
        <end position="309"/>
    </location>
</feature>
<dbReference type="Proteomes" id="UP000677126">
    <property type="component" value="Chromosome"/>
</dbReference>
<dbReference type="RefSeq" id="WP_213499999.1">
    <property type="nucleotide sequence ID" value="NZ_CP054856.1"/>
</dbReference>
<dbReference type="InterPro" id="IPR027372">
    <property type="entry name" value="Phytase-like_dom"/>
</dbReference>
<keyword evidence="3" id="KW-1185">Reference proteome</keyword>